<evidence type="ECO:0000259" key="3">
    <source>
        <dbReference type="Pfam" id="PF00675"/>
    </source>
</evidence>
<evidence type="ECO:0000259" key="4">
    <source>
        <dbReference type="Pfam" id="PF05193"/>
    </source>
</evidence>
<dbReference type="InterPro" id="IPR007863">
    <property type="entry name" value="Peptidase_M16_C"/>
</dbReference>
<dbReference type="Pfam" id="PF00675">
    <property type="entry name" value="Peptidase_M16"/>
    <property type="match status" value="1"/>
</dbReference>
<dbReference type="SUPFAM" id="SSF63411">
    <property type="entry name" value="LuxS/MPP-like metallohydrolase"/>
    <property type="match status" value="2"/>
</dbReference>
<comment type="caution">
    <text evidence="5">The sequence shown here is derived from an EMBL/GenBank/DDBJ whole genome shotgun (WGS) entry which is preliminary data.</text>
</comment>
<evidence type="ECO:0008006" key="7">
    <source>
        <dbReference type="Google" id="ProtNLM"/>
    </source>
</evidence>
<dbReference type="Pfam" id="PF05193">
    <property type="entry name" value="Peptidase_M16_C"/>
    <property type="match status" value="1"/>
</dbReference>
<proteinExistence type="inferred from homology"/>
<evidence type="ECO:0000313" key="6">
    <source>
        <dbReference type="Proteomes" id="UP000178085"/>
    </source>
</evidence>
<gene>
    <name evidence="5" type="ORF">A3K51_01575</name>
</gene>
<dbReference type="Proteomes" id="UP000178085">
    <property type="component" value="Unassembled WGS sequence"/>
</dbReference>
<evidence type="ECO:0000256" key="2">
    <source>
        <dbReference type="RuleBase" id="RU004447"/>
    </source>
</evidence>
<protein>
    <recommendedName>
        <fullName evidence="7">Peptidase M16</fullName>
    </recommendedName>
</protein>
<dbReference type="InterPro" id="IPR011249">
    <property type="entry name" value="Metalloenz_LuxS/M16"/>
</dbReference>
<organism evidence="5 6">
    <name type="scientific">candidate division Kazan bacterium RIFCSPLOWO2_01_FULL_45_19</name>
    <dbReference type="NCBI Taxonomy" id="1798538"/>
    <lineage>
        <taxon>Bacteria</taxon>
        <taxon>Bacteria division Kazan-3B-28</taxon>
    </lineage>
</organism>
<accession>A0A1F4NQ89</accession>
<name>A0A1F4NQ89_UNCK3</name>
<dbReference type="GO" id="GO:0046872">
    <property type="term" value="F:metal ion binding"/>
    <property type="evidence" value="ECO:0007669"/>
    <property type="project" value="InterPro"/>
</dbReference>
<dbReference type="InterPro" id="IPR011765">
    <property type="entry name" value="Pept_M16_N"/>
</dbReference>
<feature type="domain" description="Peptidase M16 C-terminal" evidence="4">
    <location>
        <begin position="169"/>
        <end position="343"/>
    </location>
</feature>
<dbReference type="PANTHER" id="PTHR11851:SF49">
    <property type="entry name" value="MITOCHONDRIAL-PROCESSING PEPTIDASE SUBUNIT ALPHA"/>
    <property type="match status" value="1"/>
</dbReference>
<reference evidence="5 6" key="1">
    <citation type="journal article" date="2016" name="Nat. Commun.">
        <title>Thousands of microbial genomes shed light on interconnected biogeochemical processes in an aquifer system.</title>
        <authorList>
            <person name="Anantharaman K."/>
            <person name="Brown C.T."/>
            <person name="Hug L.A."/>
            <person name="Sharon I."/>
            <person name="Castelle C.J."/>
            <person name="Probst A.J."/>
            <person name="Thomas B.C."/>
            <person name="Singh A."/>
            <person name="Wilkins M.J."/>
            <person name="Karaoz U."/>
            <person name="Brodie E.L."/>
            <person name="Williams K.H."/>
            <person name="Hubbard S.S."/>
            <person name="Banfield J.F."/>
        </authorList>
    </citation>
    <scope>NUCLEOTIDE SEQUENCE [LARGE SCALE GENOMIC DNA]</scope>
</reference>
<dbReference type="PANTHER" id="PTHR11851">
    <property type="entry name" value="METALLOPROTEASE"/>
    <property type="match status" value="1"/>
</dbReference>
<feature type="domain" description="Peptidase M16 N-terminal" evidence="3">
    <location>
        <begin position="16"/>
        <end position="160"/>
    </location>
</feature>
<dbReference type="InterPro" id="IPR001431">
    <property type="entry name" value="Pept_M16_Zn_BS"/>
</dbReference>
<dbReference type="EMBL" id="METD01000001">
    <property type="protein sequence ID" value="OGB73526.1"/>
    <property type="molecule type" value="Genomic_DNA"/>
</dbReference>
<evidence type="ECO:0000313" key="5">
    <source>
        <dbReference type="EMBL" id="OGB73526.1"/>
    </source>
</evidence>
<evidence type="ECO:0000256" key="1">
    <source>
        <dbReference type="ARBA" id="ARBA00007261"/>
    </source>
</evidence>
<sequence length="423" mass="48154">MIKLEKITLPNKMRVIVAPMKSTEAVTVMVLARAGSRYETKDINGIAHFLEHMFFKGGERYPTPRQVSEAIDKIGGEFNAFTSDEYVGYYVKVAKEHTETAFDVLSDMLLNSRFNEAALERERGVILEEYNLYEDTPTRRVWDAFESLMFGDHPLGWSTIGLRSVIKSVKRDDFVNYRSRLYSAPNIVVSVAGNITPTQAKRLVEEYLPYKKSIKKNQPIPYREHKPAKRSEVLYKKTEQAHLVLGVPSFGTSHPDKYTAKVLAAVLGGGMSSRLFTSVRERHGLAYYVRAQAQHYTDTGYLVTSAGVDVNRIDLAIKTILDEFREITRGRVPEPELEKAKEYLIGGLVLGLEHSDEIAYTFGLEELLQDKLETVETTKRKVRAVTSEQVQRLARRLFTDNRLVLAVIGPYKDAKQVKKFYKL</sequence>
<comment type="similarity">
    <text evidence="1 2">Belongs to the peptidase M16 family.</text>
</comment>
<dbReference type="AlphaFoldDB" id="A0A1F4NQ89"/>
<dbReference type="PROSITE" id="PS00143">
    <property type="entry name" value="INSULINASE"/>
    <property type="match status" value="1"/>
</dbReference>
<dbReference type="InterPro" id="IPR050361">
    <property type="entry name" value="MPP/UQCRC_Complex"/>
</dbReference>
<dbReference type="GO" id="GO:0006508">
    <property type="term" value="P:proteolysis"/>
    <property type="evidence" value="ECO:0007669"/>
    <property type="project" value="InterPro"/>
</dbReference>
<dbReference type="Gene3D" id="3.30.830.10">
    <property type="entry name" value="Metalloenzyme, LuxS/M16 peptidase-like"/>
    <property type="match status" value="2"/>
</dbReference>
<dbReference type="GO" id="GO:0004222">
    <property type="term" value="F:metalloendopeptidase activity"/>
    <property type="evidence" value="ECO:0007669"/>
    <property type="project" value="InterPro"/>
</dbReference>